<keyword evidence="3 8" id="KW-0597">Phosphoprotein</keyword>
<dbReference type="FunFam" id="3.30.565.10:FF:000006">
    <property type="entry name" value="Sensor histidine kinase WalK"/>
    <property type="match status" value="1"/>
</dbReference>
<feature type="domain" description="PAC" evidence="13">
    <location>
        <begin position="379"/>
        <end position="431"/>
    </location>
</feature>
<dbReference type="RefSeq" id="WP_145199316.1">
    <property type="nucleotide sequence ID" value="NZ_CP036267.1"/>
</dbReference>
<evidence type="ECO:0000256" key="2">
    <source>
        <dbReference type="ARBA" id="ARBA00012438"/>
    </source>
</evidence>
<keyword evidence="9" id="KW-0175">Coiled coil</keyword>
<feature type="domain" description="PAC" evidence="13">
    <location>
        <begin position="250"/>
        <end position="302"/>
    </location>
</feature>
<gene>
    <name evidence="14" type="primary">luxQ_2</name>
    <name evidence="14" type="ORF">Mal48_25190</name>
</gene>
<proteinExistence type="predicted"/>
<reference evidence="14 15" key="1">
    <citation type="submission" date="2019-02" db="EMBL/GenBank/DDBJ databases">
        <title>Deep-cultivation of Planctomycetes and their phenomic and genomic characterization uncovers novel biology.</title>
        <authorList>
            <person name="Wiegand S."/>
            <person name="Jogler M."/>
            <person name="Boedeker C."/>
            <person name="Pinto D."/>
            <person name="Vollmers J."/>
            <person name="Rivas-Marin E."/>
            <person name="Kohn T."/>
            <person name="Peeters S.H."/>
            <person name="Heuer A."/>
            <person name="Rast P."/>
            <person name="Oberbeckmann S."/>
            <person name="Bunk B."/>
            <person name="Jeske O."/>
            <person name="Meyerdierks A."/>
            <person name="Storesund J.E."/>
            <person name="Kallscheuer N."/>
            <person name="Luecker S."/>
            <person name="Lage O.M."/>
            <person name="Pohl T."/>
            <person name="Merkel B.J."/>
            <person name="Hornburger P."/>
            <person name="Mueller R.-W."/>
            <person name="Bruemmer F."/>
            <person name="Labrenz M."/>
            <person name="Spormann A.M."/>
            <person name="Op den Camp H."/>
            <person name="Overmann J."/>
            <person name="Amann R."/>
            <person name="Jetten M.S.M."/>
            <person name="Mascher T."/>
            <person name="Medema M.H."/>
            <person name="Devos D.P."/>
            <person name="Kaster A.-K."/>
            <person name="Ovreas L."/>
            <person name="Rohde M."/>
            <person name="Galperin M.Y."/>
            <person name="Jogler C."/>
        </authorList>
    </citation>
    <scope>NUCLEOTIDE SEQUENCE [LARGE SCALE GENOMIC DNA]</scope>
    <source>
        <strain evidence="14 15">Mal48</strain>
    </source>
</reference>
<dbReference type="InterPro" id="IPR036097">
    <property type="entry name" value="HisK_dim/P_sf"/>
</dbReference>
<evidence type="ECO:0000259" key="11">
    <source>
        <dbReference type="PROSITE" id="PS50110"/>
    </source>
</evidence>
<dbReference type="EMBL" id="CP036267">
    <property type="protein sequence ID" value="QDT33266.1"/>
    <property type="molecule type" value="Genomic_DNA"/>
</dbReference>
<evidence type="ECO:0000256" key="3">
    <source>
        <dbReference type="ARBA" id="ARBA00022553"/>
    </source>
</evidence>
<evidence type="ECO:0000256" key="6">
    <source>
        <dbReference type="ARBA" id="ARBA00023012"/>
    </source>
</evidence>
<dbReference type="InterPro" id="IPR000700">
    <property type="entry name" value="PAS-assoc_C"/>
</dbReference>
<dbReference type="KEGG" id="tpol:Mal48_25190"/>
<sequence length="1325" mass="148878">MHVRENHPGEENRRLQRTMQDLVALSTLPANWTGLGPEGIARNFADVLFNSLSLDLLYIQLRGLKSEGVIEVVRTRNGSNPAIVDTVQASLLPILSPEEEAPISTISDPFGDGTLHMAVTQFGIAEDLGVLITGSRKKEFPTESDRLLLEVGANQTTIFVERLKAVEQLREQGERLRTTLTSIGDAVITTDMNSRCVNLNTVAESLTGWTNVEATGQPLNVVFHIVNEHTRQPVENSAAQAFREGSIAGPNSNTILIGKDGTERVVDESATPICSKKGDVIGCVLVFRDVTQRRRLEQENAQREEHSRFLAAIITSSNDAIISKTLDGIIQSWNAAAERIFGYTAEQAIGRHISMLIPAERIAEEDQIIAQLRAGQHVEHFDTVRLRSDGQSVDVSLTISPIRNAQGQIIGASKIARDITERMEAEERLRDSETRFVQLGNAISQLAWMAKPDGHIDWYNDRWYEYTGTTFEQMAGWGWQEVLDPDVLPKVIKQWRRALATGNSFDMTLPIRGADGKFQPFLTRVVPFRDSDGSIVRWFGTNTNISAIKRTEDELREARSRLESTLTAGEIGTWEFDPIKNFVRSDPNLARMFGITSDEQARGDLESYLKAIHPDDKGWVSKSIAQALESKESYEAEYRIVGRDQRIRWVVARGRVERDDSGQAIRLPGVVVDITDRKRVEKSLKISKEQLQVAMESAELGAWNIDPSANHLESDDRFRIIFHGSNAPLTYEAAFAAIHPADRERIRDAVEAAIRPDNPSPYTEEYRVIHPNGAIRWVFGKGRANFERTEAGRRLVSFDGTVMDITEQRELREELQELAARLQFVLKTAQIGEWALNLATGTAHRSLTHDKCFGYDELLPEWSYEIFLSHVHPDDREEVNRNFHQAMVDQSDWSFECRVIWPDQTTHWIEGHGSHYQTAVSNETSMLGTVEDISERKNQENQLRELAARLSEADRRKDDFLATLAHELRNPLAPIRTGLEVMKLSKDDPDTIEEIRCTMERQTQQLIMLVDDLLDVSRITKGKLELRKCRVKLADVVQSAVEASRPFVSESHHNLIVDIPKEPIYLNADPNRLTQVLSNLLNNSTKYTPEGGRIRLSAERQNDDVVISVEDNGLGIPSQMLDRIFEMFTQVDRPQEKGYTGLGIGLSLVKSLVEMHDGKIEVRSDGPGNGSQFSLRLPILLGRSDEEPTAAQNKGPMNPKIKRKVLVVDDNKAAATMLSMVVKMLGNEVRKAHDGEEGIEVAEEFLPDVIFMDIGMPKMNGYEAARHIRLQPWSNGMTLIALTGWGQEEDKLKTKEAGFDHHLVKPAEPATIQELLDNSMTETNQ</sequence>
<dbReference type="Gene3D" id="3.30.450.20">
    <property type="entry name" value="PAS domain"/>
    <property type="match status" value="6"/>
</dbReference>
<feature type="domain" description="PAC" evidence="13">
    <location>
        <begin position="505"/>
        <end position="557"/>
    </location>
</feature>
<dbReference type="InterPro" id="IPR000014">
    <property type="entry name" value="PAS"/>
</dbReference>
<dbReference type="PROSITE" id="PS50110">
    <property type="entry name" value="RESPONSE_REGULATORY"/>
    <property type="match status" value="1"/>
</dbReference>
<dbReference type="InterPro" id="IPR005467">
    <property type="entry name" value="His_kinase_dom"/>
</dbReference>
<dbReference type="PROSITE" id="PS50112">
    <property type="entry name" value="PAS"/>
    <property type="match status" value="4"/>
</dbReference>
<evidence type="ECO:0000313" key="15">
    <source>
        <dbReference type="Proteomes" id="UP000315724"/>
    </source>
</evidence>
<dbReference type="CDD" id="cd16922">
    <property type="entry name" value="HATPase_EvgS-ArcB-TorS-like"/>
    <property type="match status" value="1"/>
</dbReference>
<dbReference type="Pfam" id="PF08447">
    <property type="entry name" value="PAS_3"/>
    <property type="match status" value="3"/>
</dbReference>
<dbReference type="SUPFAM" id="SSF55874">
    <property type="entry name" value="ATPase domain of HSP90 chaperone/DNA topoisomerase II/histidine kinase"/>
    <property type="match status" value="1"/>
</dbReference>
<keyword evidence="7" id="KW-0472">Membrane</keyword>
<dbReference type="Gene3D" id="2.10.70.100">
    <property type="match status" value="3"/>
</dbReference>
<organism evidence="14 15">
    <name type="scientific">Thalassoglobus polymorphus</name>
    <dbReference type="NCBI Taxonomy" id="2527994"/>
    <lineage>
        <taxon>Bacteria</taxon>
        <taxon>Pseudomonadati</taxon>
        <taxon>Planctomycetota</taxon>
        <taxon>Planctomycetia</taxon>
        <taxon>Planctomycetales</taxon>
        <taxon>Planctomycetaceae</taxon>
        <taxon>Thalassoglobus</taxon>
    </lineage>
</organism>
<keyword evidence="6" id="KW-0902">Two-component regulatory system</keyword>
<dbReference type="InterPro" id="IPR035965">
    <property type="entry name" value="PAS-like_dom_sf"/>
</dbReference>
<dbReference type="InterPro" id="IPR052162">
    <property type="entry name" value="Sensor_kinase/Photoreceptor"/>
</dbReference>
<keyword evidence="15" id="KW-1185">Reference proteome</keyword>
<dbReference type="CDD" id="cd00130">
    <property type="entry name" value="PAS"/>
    <property type="match status" value="6"/>
</dbReference>
<dbReference type="Pfam" id="PF02518">
    <property type="entry name" value="HATPase_c"/>
    <property type="match status" value="1"/>
</dbReference>
<dbReference type="PRINTS" id="PR00344">
    <property type="entry name" value="BCTRLSENSOR"/>
</dbReference>
<dbReference type="PROSITE" id="PS50109">
    <property type="entry name" value="HIS_KIN"/>
    <property type="match status" value="1"/>
</dbReference>
<evidence type="ECO:0000256" key="1">
    <source>
        <dbReference type="ARBA" id="ARBA00000085"/>
    </source>
</evidence>
<dbReference type="Gene3D" id="3.40.50.2300">
    <property type="match status" value="1"/>
</dbReference>
<evidence type="ECO:0000313" key="14">
    <source>
        <dbReference type="EMBL" id="QDT33266.1"/>
    </source>
</evidence>
<evidence type="ECO:0000256" key="9">
    <source>
        <dbReference type="SAM" id="Coils"/>
    </source>
</evidence>
<dbReference type="GO" id="GO:0000155">
    <property type="term" value="F:phosphorelay sensor kinase activity"/>
    <property type="evidence" value="ECO:0007669"/>
    <property type="project" value="InterPro"/>
</dbReference>
<feature type="domain" description="PAS" evidence="12">
    <location>
        <begin position="306"/>
        <end position="375"/>
    </location>
</feature>
<feature type="domain" description="Response regulatory" evidence="11">
    <location>
        <begin position="1204"/>
        <end position="1320"/>
    </location>
</feature>
<dbReference type="InterPro" id="IPR036890">
    <property type="entry name" value="HATPase_C_sf"/>
</dbReference>
<dbReference type="CDD" id="cd00082">
    <property type="entry name" value="HisKA"/>
    <property type="match status" value="1"/>
</dbReference>
<evidence type="ECO:0000259" key="13">
    <source>
        <dbReference type="PROSITE" id="PS50113"/>
    </source>
</evidence>
<feature type="coiled-coil region" evidence="9">
    <location>
        <begin position="936"/>
        <end position="963"/>
    </location>
</feature>
<dbReference type="InterPro" id="IPR011006">
    <property type="entry name" value="CheY-like_superfamily"/>
</dbReference>
<name>A0A517QNQ6_9PLAN</name>
<dbReference type="InterPro" id="IPR003594">
    <property type="entry name" value="HATPase_dom"/>
</dbReference>
<feature type="domain" description="PAS" evidence="12">
    <location>
        <begin position="172"/>
        <end position="245"/>
    </location>
</feature>
<dbReference type="SMART" id="SM00388">
    <property type="entry name" value="HisKA"/>
    <property type="match status" value="1"/>
</dbReference>
<dbReference type="FunFam" id="1.10.287.130:FF:000001">
    <property type="entry name" value="Two-component sensor histidine kinase"/>
    <property type="match status" value="1"/>
</dbReference>
<dbReference type="EC" id="2.7.13.3" evidence="2"/>
<feature type="domain" description="PAC" evidence="13">
    <location>
        <begin position="762"/>
        <end position="817"/>
    </location>
</feature>
<dbReference type="SUPFAM" id="SSF55785">
    <property type="entry name" value="PYP-like sensor domain (PAS domain)"/>
    <property type="match status" value="6"/>
</dbReference>
<dbReference type="InterPro" id="IPR013767">
    <property type="entry name" value="PAS_fold"/>
</dbReference>
<dbReference type="Pfam" id="PF00989">
    <property type="entry name" value="PAS"/>
    <property type="match status" value="1"/>
</dbReference>
<dbReference type="Proteomes" id="UP000315724">
    <property type="component" value="Chromosome"/>
</dbReference>
<feature type="domain" description="PAS" evidence="12">
    <location>
        <begin position="558"/>
        <end position="631"/>
    </location>
</feature>
<dbReference type="SMART" id="SM00448">
    <property type="entry name" value="REC"/>
    <property type="match status" value="1"/>
</dbReference>
<dbReference type="CDD" id="cd17580">
    <property type="entry name" value="REC_2_DhkD-like"/>
    <property type="match status" value="1"/>
</dbReference>
<feature type="domain" description="PAC" evidence="13">
    <location>
        <begin position="634"/>
        <end position="686"/>
    </location>
</feature>
<dbReference type="OrthoDB" id="3272385at2"/>
<dbReference type="PANTHER" id="PTHR43304:SF1">
    <property type="entry name" value="PAC DOMAIN-CONTAINING PROTEIN"/>
    <property type="match status" value="1"/>
</dbReference>
<dbReference type="PANTHER" id="PTHR43304">
    <property type="entry name" value="PHYTOCHROME-LIKE PROTEIN CPH1"/>
    <property type="match status" value="1"/>
</dbReference>
<dbReference type="InterPro" id="IPR003661">
    <property type="entry name" value="HisK_dim/P_dom"/>
</dbReference>
<dbReference type="SMART" id="SM00091">
    <property type="entry name" value="PAS"/>
    <property type="match status" value="5"/>
</dbReference>
<evidence type="ECO:0000256" key="8">
    <source>
        <dbReference type="PROSITE-ProRule" id="PRU00169"/>
    </source>
</evidence>
<dbReference type="InterPro" id="IPR013655">
    <property type="entry name" value="PAS_fold_3"/>
</dbReference>
<dbReference type="InterPro" id="IPR004358">
    <property type="entry name" value="Sig_transdc_His_kin-like_C"/>
</dbReference>
<dbReference type="Gene3D" id="3.30.565.10">
    <property type="entry name" value="Histidine kinase-like ATPase, C-terminal domain"/>
    <property type="match status" value="1"/>
</dbReference>
<evidence type="ECO:0000259" key="10">
    <source>
        <dbReference type="PROSITE" id="PS50109"/>
    </source>
</evidence>
<keyword evidence="5 14" id="KW-0418">Kinase</keyword>
<feature type="modified residue" description="4-aspartylphosphate" evidence="8">
    <location>
        <position position="1253"/>
    </location>
</feature>
<dbReference type="SUPFAM" id="SSF52172">
    <property type="entry name" value="CheY-like"/>
    <property type="match status" value="1"/>
</dbReference>
<dbReference type="GO" id="GO:0006355">
    <property type="term" value="P:regulation of DNA-templated transcription"/>
    <property type="evidence" value="ECO:0007669"/>
    <property type="project" value="InterPro"/>
</dbReference>
<dbReference type="NCBIfam" id="TIGR00229">
    <property type="entry name" value="sensory_box"/>
    <property type="match status" value="5"/>
</dbReference>
<dbReference type="InterPro" id="IPR001789">
    <property type="entry name" value="Sig_transdc_resp-reg_receiver"/>
</dbReference>
<dbReference type="InterPro" id="IPR001610">
    <property type="entry name" value="PAC"/>
</dbReference>
<feature type="domain" description="PAS" evidence="12">
    <location>
        <begin position="432"/>
        <end position="502"/>
    </location>
</feature>
<dbReference type="Pfam" id="PF00072">
    <property type="entry name" value="Response_reg"/>
    <property type="match status" value="1"/>
</dbReference>
<dbReference type="Pfam" id="PF08448">
    <property type="entry name" value="PAS_4"/>
    <property type="match status" value="2"/>
</dbReference>
<keyword evidence="4 14" id="KW-0808">Transferase</keyword>
<dbReference type="SMART" id="SM00387">
    <property type="entry name" value="HATPase_c"/>
    <property type="match status" value="1"/>
</dbReference>
<dbReference type="PROSITE" id="PS50113">
    <property type="entry name" value="PAC"/>
    <property type="match status" value="6"/>
</dbReference>
<dbReference type="FunFam" id="3.30.450.20:FF:000099">
    <property type="entry name" value="Sensory box sensor histidine kinase"/>
    <property type="match status" value="1"/>
</dbReference>
<evidence type="ECO:0000259" key="12">
    <source>
        <dbReference type="PROSITE" id="PS50112"/>
    </source>
</evidence>
<feature type="domain" description="Histidine kinase" evidence="10">
    <location>
        <begin position="963"/>
        <end position="1181"/>
    </location>
</feature>
<feature type="domain" description="PAC" evidence="13">
    <location>
        <begin position="893"/>
        <end position="945"/>
    </location>
</feature>
<dbReference type="Pfam" id="PF00512">
    <property type="entry name" value="HisKA"/>
    <property type="match status" value="1"/>
</dbReference>
<accession>A0A517QNQ6</accession>
<dbReference type="InterPro" id="IPR013656">
    <property type="entry name" value="PAS_4"/>
</dbReference>
<evidence type="ECO:0000256" key="4">
    <source>
        <dbReference type="ARBA" id="ARBA00022679"/>
    </source>
</evidence>
<dbReference type="SMART" id="SM00086">
    <property type="entry name" value="PAC"/>
    <property type="match status" value="6"/>
</dbReference>
<dbReference type="Gene3D" id="1.10.287.130">
    <property type="match status" value="1"/>
</dbReference>
<evidence type="ECO:0000256" key="5">
    <source>
        <dbReference type="ARBA" id="ARBA00022777"/>
    </source>
</evidence>
<protein>
    <recommendedName>
        <fullName evidence="2">histidine kinase</fullName>
        <ecNumber evidence="2">2.7.13.3</ecNumber>
    </recommendedName>
</protein>
<evidence type="ECO:0000256" key="7">
    <source>
        <dbReference type="ARBA" id="ARBA00023136"/>
    </source>
</evidence>
<dbReference type="SUPFAM" id="SSF47384">
    <property type="entry name" value="Homodimeric domain of signal transducing histidine kinase"/>
    <property type="match status" value="1"/>
</dbReference>
<comment type="catalytic activity">
    <reaction evidence="1">
        <text>ATP + protein L-histidine = ADP + protein N-phospho-L-histidine.</text>
        <dbReference type="EC" id="2.7.13.3"/>
    </reaction>
</comment>